<dbReference type="EC" id="3.5.1.25" evidence="7"/>
<dbReference type="Pfam" id="PF01979">
    <property type="entry name" value="Amidohydro_1"/>
    <property type="match status" value="1"/>
</dbReference>
<evidence type="ECO:0000256" key="1">
    <source>
        <dbReference type="ARBA" id="ARBA00010716"/>
    </source>
</evidence>
<dbReference type="CDD" id="cd00854">
    <property type="entry name" value="NagA"/>
    <property type="match status" value="1"/>
</dbReference>
<keyword evidence="2" id="KW-0479">Metal-binding</keyword>
<dbReference type="Gene3D" id="3.20.20.140">
    <property type="entry name" value="Metal-dependent hydrolases"/>
    <property type="match status" value="1"/>
</dbReference>
<reference evidence="7 8" key="1">
    <citation type="submission" date="2024-09" db="EMBL/GenBank/DDBJ databases">
        <authorList>
            <person name="Sun Q."/>
            <person name="Mori K."/>
        </authorList>
    </citation>
    <scope>NUCLEOTIDE SEQUENCE [LARGE SCALE GENOMIC DNA]</scope>
    <source>
        <strain evidence="7 8">ATCC 51285</strain>
    </source>
</reference>
<keyword evidence="4 5" id="KW-0119">Carbohydrate metabolism</keyword>
<dbReference type="InterPro" id="IPR006680">
    <property type="entry name" value="Amidohydro-rel"/>
</dbReference>
<dbReference type="PANTHER" id="PTHR11113:SF14">
    <property type="entry name" value="N-ACETYLGLUCOSAMINE-6-PHOSPHATE DEACETYLASE"/>
    <property type="match status" value="1"/>
</dbReference>
<evidence type="ECO:0000256" key="2">
    <source>
        <dbReference type="ARBA" id="ARBA00022723"/>
    </source>
</evidence>
<name>A0ABV5ZA61_9GAMM</name>
<dbReference type="NCBIfam" id="TIGR00221">
    <property type="entry name" value="nagA"/>
    <property type="match status" value="1"/>
</dbReference>
<evidence type="ECO:0000256" key="5">
    <source>
        <dbReference type="PIRNR" id="PIRNR038994"/>
    </source>
</evidence>
<dbReference type="RefSeq" id="WP_027313617.1">
    <property type="nucleotide sequence ID" value="NZ_JBHLZN010000001.1"/>
</dbReference>
<evidence type="ECO:0000259" key="6">
    <source>
        <dbReference type="Pfam" id="PF01979"/>
    </source>
</evidence>
<dbReference type="SUPFAM" id="SSF51338">
    <property type="entry name" value="Composite domain of metallo-dependent hydrolases"/>
    <property type="match status" value="1"/>
</dbReference>
<sequence length="384" mass="40969">MSQSWQAYQGARIFDGQRWWEGHSLVISANQVQSIVADEALPAGVRRHQLSGGLLVPGLIDVHVNGGGGVLFNDHPEAAALGKIVEAHRPYGTTAMMPTLITDLDPVMEQAIAAVAQATAEGMPGVLGLHLEGPYLNSARKGVHDEQRIRPMPAQMLEPICQLAGQTKVMLTLAPECVPMAWISQLAAAGVRVCAGHSAASYAQMQQAFTAGVVGVTHLFNAMSPLQSREPGVVGAALEDEQSWCGLIVDGLHVHPATMRVALRAKPQGKVMLVTDAVHTVGAVGEDFNLMGKAIKRINGKVATLDGVLAGSDLNMIQGVRNCVEMLQLDLAEALRMGALYPAQFLGLTEYGWLGQGSRADFLWLSDALQVQASWIGGEAEYYR</sequence>
<evidence type="ECO:0000256" key="4">
    <source>
        <dbReference type="ARBA" id="ARBA00023277"/>
    </source>
</evidence>
<comment type="similarity">
    <text evidence="1 5">Belongs to the metallo-dependent hydrolases superfamily. NagA family.</text>
</comment>
<feature type="domain" description="Amidohydrolase-related" evidence="6">
    <location>
        <begin position="55"/>
        <end position="377"/>
    </location>
</feature>
<dbReference type="Gene3D" id="2.30.40.10">
    <property type="entry name" value="Urease, subunit C, domain 1"/>
    <property type="match status" value="1"/>
</dbReference>
<dbReference type="Proteomes" id="UP001589628">
    <property type="component" value="Unassembled WGS sequence"/>
</dbReference>
<protein>
    <submittedName>
        <fullName evidence="7">N-acetylglucosamine-6-phosphate deacetylase</fullName>
        <ecNumber evidence="7">3.5.1.25</ecNumber>
    </submittedName>
</protein>
<dbReference type="SUPFAM" id="SSF51556">
    <property type="entry name" value="Metallo-dependent hydrolases"/>
    <property type="match status" value="1"/>
</dbReference>
<dbReference type="InterPro" id="IPR011059">
    <property type="entry name" value="Metal-dep_hydrolase_composite"/>
</dbReference>
<dbReference type="GO" id="GO:0008448">
    <property type="term" value="F:N-acetylglucosamine-6-phosphate deacetylase activity"/>
    <property type="evidence" value="ECO:0007669"/>
    <property type="project" value="UniProtKB-EC"/>
</dbReference>
<evidence type="ECO:0000256" key="3">
    <source>
        <dbReference type="ARBA" id="ARBA00022801"/>
    </source>
</evidence>
<gene>
    <name evidence="7" type="primary">nagA</name>
    <name evidence="7" type="ORF">ACFFLH_03765</name>
</gene>
<dbReference type="InterPro" id="IPR003764">
    <property type="entry name" value="GlcNAc_6-P_deAcase"/>
</dbReference>
<dbReference type="PIRSF" id="PIRSF038994">
    <property type="entry name" value="NagA"/>
    <property type="match status" value="1"/>
</dbReference>
<evidence type="ECO:0000313" key="8">
    <source>
        <dbReference type="Proteomes" id="UP001589628"/>
    </source>
</evidence>
<evidence type="ECO:0000313" key="7">
    <source>
        <dbReference type="EMBL" id="MFB9885523.1"/>
    </source>
</evidence>
<keyword evidence="3 5" id="KW-0378">Hydrolase</keyword>
<organism evidence="7 8">
    <name type="scientific">Balneatrix alpica</name>
    <dbReference type="NCBI Taxonomy" id="75684"/>
    <lineage>
        <taxon>Bacteria</taxon>
        <taxon>Pseudomonadati</taxon>
        <taxon>Pseudomonadota</taxon>
        <taxon>Gammaproteobacteria</taxon>
        <taxon>Oceanospirillales</taxon>
        <taxon>Balneatrichaceae</taxon>
        <taxon>Balneatrix</taxon>
    </lineage>
</organism>
<dbReference type="EMBL" id="JBHLZN010000001">
    <property type="protein sequence ID" value="MFB9885523.1"/>
    <property type="molecule type" value="Genomic_DNA"/>
</dbReference>
<proteinExistence type="inferred from homology"/>
<dbReference type="PANTHER" id="PTHR11113">
    <property type="entry name" value="N-ACETYLGLUCOSAMINE-6-PHOSPHATE DEACETYLASE"/>
    <property type="match status" value="1"/>
</dbReference>
<comment type="caution">
    <text evidence="7">The sequence shown here is derived from an EMBL/GenBank/DDBJ whole genome shotgun (WGS) entry which is preliminary data.</text>
</comment>
<accession>A0ABV5ZA61</accession>
<dbReference type="InterPro" id="IPR032466">
    <property type="entry name" value="Metal_Hydrolase"/>
</dbReference>
<keyword evidence="8" id="KW-1185">Reference proteome</keyword>
<dbReference type="Pfam" id="PF22643">
    <property type="entry name" value="NagA_N"/>
    <property type="match status" value="1"/>
</dbReference>